<feature type="domain" description="D-isomer specific 2-hydroxyacid dehydrogenase NAD-binding" evidence="3">
    <location>
        <begin position="117"/>
        <end position="266"/>
    </location>
</feature>
<evidence type="ECO:0000256" key="2">
    <source>
        <dbReference type="ARBA" id="ARBA00023027"/>
    </source>
</evidence>
<evidence type="ECO:0000313" key="5">
    <source>
        <dbReference type="Proteomes" id="UP001164965"/>
    </source>
</evidence>
<dbReference type="Proteomes" id="UP001164965">
    <property type="component" value="Chromosome"/>
</dbReference>
<proteinExistence type="predicted"/>
<sequence>MTTTVLVLDPRGLTELADLPGVRVLHHVPGAEPTDEARTAQVLVAEGGTVDEVAALATQLPALRLVQTTNAGTETWVGRLPAQVELSNGRGAHGASTAEWVLAGMLAVYRDLVTFAGARTWSDHRTETLVGKRVLVLGAGDLATELVVRLHACGASSTLVARTARDGVHAIDELAQLLPAHDAVVLVVPLTDSTRGLVDAAFLARMPDRALLVNAARGGVVDTGALLAELTSGRLRAVLDVTDPEPLPDGHPLWGAPGLLLTPHVGGFTSGRDDRAWAVARTNVAAVGRGEQPPNLVR</sequence>
<keyword evidence="2" id="KW-0520">NAD</keyword>
<dbReference type="Gene3D" id="3.40.50.720">
    <property type="entry name" value="NAD(P)-binding Rossmann-like Domain"/>
    <property type="match status" value="2"/>
</dbReference>
<name>A0ABY6NZJ2_9NOCA</name>
<accession>A0ABY6NZJ2</accession>
<evidence type="ECO:0000259" key="3">
    <source>
        <dbReference type="Pfam" id="PF02826"/>
    </source>
</evidence>
<reference evidence="4" key="1">
    <citation type="submission" date="2022-10" db="EMBL/GenBank/DDBJ databases">
        <title>Rhodococcus sp.75.</title>
        <authorList>
            <person name="Sun M."/>
        </authorList>
    </citation>
    <scope>NUCLEOTIDE SEQUENCE</scope>
    <source>
        <strain evidence="4">75</strain>
    </source>
</reference>
<protein>
    <submittedName>
        <fullName evidence="4">Phosphoglycerate dehydrogenase</fullName>
    </submittedName>
</protein>
<dbReference type="PANTHER" id="PTHR43333">
    <property type="entry name" value="2-HACID_DH_C DOMAIN-CONTAINING PROTEIN"/>
    <property type="match status" value="1"/>
</dbReference>
<organism evidence="4 5">
    <name type="scientific">Rhodococcus antarcticus</name>
    <dbReference type="NCBI Taxonomy" id="2987751"/>
    <lineage>
        <taxon>Bacteria</taxon>
        <taxon>Bacillati</taxon>
        <taxon>Actinomycetota</taxon>
        <taxon>Actinomycetes</taxon>
        <taxon>Mycobacteriales</taxon>
        <taxon>Nocardiaceae</taxon>
        <taxon>Rhodococcus</taxon>
    </lineage>
</organism>
<dbReference type="RefSeq" id="WP_265382814.1">
    <property type="nucleotide sequence ID" value="NZ_CP110615.1"/>
</dbReference>
<dbReference type="InterPro" id="IPR006140">
    <property type="entry name" value="D-isomer_DH_NAD-bd"/>
</dbReference>
<dbReference type="EMBL" id="CP110615">
    <property type="protein sequence ID" value="UZJ24708.1"/>
    <property type="molecule type" value="Genomic_DNA"/>
</dbReference>
<keyword evidence="1" id="KW-0560">Oxidoreductase</keyword>
<dbReference type="SUPFAM" id="SSF51735">
    <property type="entry name" value="NAD(P)-binding Rossmann-fold domains"/>
    <property type="match status" value="1"/>
</dbReference>
<evidence type="ECO:0000313" key="4">
    <source>
        <dbReference type="EMBL" id="UZJ24708.1"/>
    </source>
</evidence>
<keyword evidence="5" id="KW-1185">Reference proteome</keyword>
<dbReference type="PANTHER" id="PTHR43333:SF1">
    <property type="entry name" value="D-ISOMER SPECIFIC 2-HYDROXYACID DEHYDROGENASE NAD-BINDING DOMAIN-CONTAINING PROTEIN"/>
    <property type="match status" value="1"/>
</dbReference>
<evidence type="ECO:0000256" key="1">
    <source>
        <dbReference type="ARBA" id="ARBA00023002"/>
    </source>
</evidence>
<dbReference type="InterPro" id="IPR036291">
    <property type="entry name" value="NAD(P)-bd_dom_sf"/>
</dbReference>
<gene>
    <name evidence="4" type="ORF">RHODO2019_16590</name>
</gene>
<dbReference type="Pfam" id="PF02826">
    <property type="entry name" value="2-Hacid_dh_C"/>
    <property type="match status" value="1"/>
</dbReference>